<dbReference type="PANTHER" id="PTHR12110">
    <property type="entry name" value="HYDROXYPYRUVATE ISOMERASE"/>
    <property type="match status" value="1"/>
</dbReference>
<dbReference type="InterPro" id="IPR013022">
    <property type="entry name" value="Xyl_isomerase-like_TIM-brl"/>
</dbReference>
<organism evidence="2">
    <name type="scientific">marine metagenome</name>
    <dbReference type="NCBI Taxonomy" id="408172"/>
    <lineage>
        <taxon>unclassified sequences</taxon>
        <taxon>metagenomes</taxon>
        <taxon>ecological metagenomes</taxon>
    </lineage>
</organism>
<name>A0A382UJW5_9ZZZZ</name>
<evidence type="ECO:0000313" key="2">
    <source>
        <dbReference type="EMBL" id="SVD34563.1"/>
    </source>
</evidence>
<dbReference type="AlphaFoldDB" id="A0A382UJW5"/>
<proteinExistence type="predicted"/>
<dbReference type="SUPFAM" id="SSF51658">
    <property type="entry name" value="Xylose isomerase-like"/>
    <property type="match status" value="1"/>
</dbReference>
<dbReference type="EMBL" id="UINC01144817">
    <property type="protein sequence ID" value="SVD34563.1"/>
    <property type="molecule type" value="Genomic_DNA"/>
</dbReference>
<gene>
    <name evidence="2" type="ORF">METZ01_LOCUS387417</name>
</gene>
<dbReference type="InterPro" id="IPR050312">
    <property type="entry name" value="IolE/XylAMocC-like"/>
</dbReference>
<accession>A0A382UJW5</accession>
<protein>
    <recommendedName>
        <fullName evidence="1">Xylose isomerase-like TIM barrel domain-containing protein</fullName>
    </recommendedName>
</protein>
<evidence type="ECO:0000259" key="1">
    <source>
        <dbReference type="Pfam" id="PF01261"/>
    </source>
</evidence>
<reference evidence="2" key="1">
    <citation type="submission" date="2018-05" db="EMBL/GenBank/DDBJ databases">
        <authorList>
            <person name="Lanie J.A."/>
            <person name="Ng W.-L."/>
            <person name="Kazmierczak K.M."/>
            <person name="Andrzejewski T.M."/>
            <person name="Davidsen T.M."/>
            <person name="Wayne K.J."/>
            <person name="Tettelin H."/>
            <person name="Glass J.I."/>
            <person name="Rusch D."/>
            <person name="Podicherti R."/>
            <person name="Tsui H.-C.T."/>
            <person name="Winkler M.E."/>
        </authorList>
    </citation>
    <scope>NUCLEOTIDE SEQUENCE</scope>
</reference>
<dbReference type="InterPro" id="IPR036237">
    <property type="entry name" value="Xyl_isomerase-like_sf"/>
</dbReference>
<sequence length="271" mass="29779">MAKKLGCSTILYGGFSLGEALQGISETGYQSIELCARPSTAPHVEMDRAASYYTEIKQKVTDYGLVIESLAGTGGIEFGSDNFDRVIEVADLLGAPAIAIGSGGKSDDQESWVKFLNAINRVSLLTSQADIKLTIKPHVGNAVYSSETIIQFMQEVDRDWVGINYDASHIYRSGEGQDPVEVLDIVKEYVITLRIRDNRDSRQKPIGPVKTQIPGRGVLDLPAITEIMNTIDHVDYVIVEIVGTHAGTDTPLDQVQEIIDECYDYLNPFFD</sequence>
<dbReference type="PANTHER" id="PTHR12110:SF41">
    <property type="entry name" value="INOSOSE DEHYDRATASE"/>
    <property type="match status" value="1"/>
</dbReference>
<dbReference type="Gene3D" id="3.20.20.150">
    <property type="entry name" value="Divalent-metal-dependent TIM barrel enzymes"/>
    <property type="match status" value="1"/>
</dbReference>
<dbReference type="Pfam" id="PF01261">
    <property type="entry name" value="AP_endonuc_2"/>
    <property type="match status" value="1"/>
</dbReference>
<feature type="domain" description="Xylose isomerase-like TIM barrel" evidence="1">
    <location>
        <begin position="24"/>
        <end position="250"/>
    </location>
</feature>